<accession>A0A448X2L8</accession>
<keyword evidence="2" id="KW-1185">Reference proteome</keyword>
<organism evidence="1 2">
    <name type="scientific">Protopolystoma xenopodis</name>
    <dbReference type="NCBI Taxonomy" id="117903"/>
    <lineage>
        <taxon>Eukaryota</taxon>
        <taxon>Metazoa</taxon>
        <taxon>Spiralia</taxon>
        <taxon>Lophotrochozoa</taxon>
        <taxon>Platyhelminthes</taxon>
        <taxon>Monogenea</taxon>
        <taxon>Polyopisthocotylea</taxon>
        <taxon>Polystomatidea</taxon>
        <taxon>Polystomatidae</taxon>
        <taxon>Protopolystoma</taxon>
    </lineage>
</organism>
<sequence length="145" mass="13661">MDGTTPASSLLGAGLAGSTSFGSGVSTTVPVITASGGNCGRVGSGGGGRLTGETALASASAEAVSAFVERASADDIDAPGGIPRRRTRRASGAAAAAAAAAALSSATSSVLANGQVITPAAQDSLGMGVKPASTEGLSSGFFLIF</sequence>
<name>A0A448X2L8_9PLAT</name>
<evidence type="ECO:0000313" key="2">
    <source>
        <dbReference type="Proteomes" id="UP000784294"/>
    </source>
</evidence>
<dbReference type="EMBL" id="CAAALY010079630">
    <property type="protein sequence ID" value="VEL26343.1"/>
    <property type="molecule type" value="Genomic_DNA"/>
</dbReference>
<proteinExistence type="predicted"/>
<evidence type="ECO:0000313" key="1">
    <source>
        <dbReference type="EMBL" id="VEL26343.1"/>
    </source>
</evidence>
<dbReference type="Proteomes" id="UP000784294">
    <property type="component" value="Unassembled WGS sequence"/>
</dbReference>
<protein>
    <submittedName>
        <fullName evidence="1">Uncharacterized protein</fullName>
    </submittedName>
</protein>
<reference evidence="1" key="1">
    <citation type="submission" date="2018-11" db="EMBL/GenBank/DDBJ databases">
        <authorList>
            <consortium name="Pathogen Informatics"/>
        </authorList>
    </citation>
    <scope>NUCLEOTIDE SEQUENCE</scope>
</reference>
<comment type="caution">
    <text evidence="1">The sequence shown here is derived from an EMBL/GenBank/DDBJ whole genome shotgun (WGS) entry which is preliminary data.</text>
</comment>
<gene>
    <name evidence="1" type="ORF">PXEA_LOCUS19783</name>
</gene>
<dbReference type="AlphaFoldDB" id="A0A448X2L8"/>